<evidence type="ECO:0000313" key="1">
    <source>
        <dbReference type="EMBL" id="CAI9937476.1"/>
    </source>
</evidence>
<reference evidence="1" key="1">
    <citation type="submission" date="2023-06" db="EMBL/GenBank/DDBJ databases">
        <authorList>
            <person name="Kurt Z."/>
        </authorList>
    </citation>
    <scope>NUCLEOTIDE SEQUENCE</scope>
</reference>
<organism evidence="1">
    <name type="scientific">Hexamita inflata</name>
    <dbReference type="NCBI Taxonomy" id="28002"/>
    <lineage>
        <taxon>Eukaryota</taxon>
        <taxon>Metamonada</taxon>
        <taxon>Diplomonadida</taxon>
        <taxon>Hexamitidae</taxon>
        <taxon>Hexamitinae</taxon>
        <taxon>Hexamita</taxon>
    </lineage>
</organism>
<sequence length="387" mass="46094">MNGVIQKFKDKIQLNSSCFEYMYSLQKKPVLIQETAKYLVFVFDDEVKILNQNYSDINQSHLILKNKQFIAAAYLNYNQFDIFVLLDAQGLQFILFEGKKVTLLFHVAKFQYSRYISVIEVENNLIVSLDTQQSQKITFDWSQKKILQVEPQNLYGLLYSYQNIIINICTQEIAIYDHQLSKLAQKSNQLFQFKWLHFWNDEIILHSSKGLYHIDLFTLTVQQIKELSLQFEQVSFIQNHILFIQNNTLKMETVKVVNTLKPIPTREIVKQLQNEMLTRFKFLKSLDIVFQNSLIHDLMRRYELSSFERDDIIRQIHAFLQQVRFELSTKGNLKKFNVDDNEDQMLNQIINKYECNTDAVQADYIFNRKYFLVEDTGQWTIYKLNLQ</sequence>
<dbReference type="AlphaFoldDB" id="A0AA86PG14"/>
<reference evidence="2 3" key="2">
    <citation type="submission" date="2024-07" db="EMBL/GenBank/DDBJ databases">
        <authorList>
            <person name="Akdeniz Z."/>
        </authorList>
    </citation>
    <scope>NUCLEOTIDE SEQUENCE [LARGE SCALE GENOMIC DNA]</scope>
</reference>
<proteinExistence type="predicted"/>
<dbReference type="Proteomes" id="UP001642409">
    <property type="component" value="Unassembled WGS sequence"/>
</dbReference>
<protein>
    <submittedName>
        <fullName evidence="1">Uncharacterized protein</fullName>
    </submittedName>
</protein>
<name>A0AA86PG14_9EUKA</name>
<keyword evidence="3" id="KW-1185">Reference proteome</keyword>
<evidence type="ECO:0000313" key="3">
    <source>
        <dbReference type="Proteomes" id="UP001642409"/>
    </source>
</evidence>
<accession>A0AA86PG14</accession>
<dbReference type="EMBL" id="CAXDID020000118">
    <property type="protein sequence ID" value="CAL6030941.1"/>
    <property type="molecule type" value="Genomic_DNA"/>
</dbReference>
<gene>
    <name evidence="1" type="ORF">HINF_LOCUS25121</name>
    <name evidence="2" type="ORF">HINF_LOCUS33768</name>
</gene>
<dbReference type="EMBL" id="CATOUU010000646">
    <property type="protein sequence ID" value="CAI9937476.1"/>
    <property type="molecule type" value="Genomic_DNA"/>
</dbReference>
<comment type="caution">
    <text evidence="1">The sequence shown here is derived from an EMBL/GenBank/DDBJ whole genome shotgun (WGS) entry which is preliminary data.</text>
</comment>
<evidence type="ECO:0000313" key="2">
    <source>
        <dbReference type="EMBL" id="CAL6030941.1"/>
    </source>
</evidence>